<keyword evidence="2" id="KW-1185">Reference proteome</keyword>
<gene>
    <name evidence="1" type="ORF">ANCCAN_10227</name>
</gene>
<reference evidence="1 2" key="1">
    <citation type="submission" date="2014-10" db="EMBL/GenBank/DDBJ databases">
        <title>Draft genome of the hookworm Ancylostoma caninum.</title>
        <authorList>
            <person name="Mitreva M."/>
        </authorList>
    </citation>
    <scope>NUCLEOTIDE SEQUENCE [LARGE SCALE GENOMIC DNA]</scope>
    <source>
        <strain evidence="1 2">Baltimore</strain>
    </source>
</reference>
<dbReference type="AlphaFoldDB" id="A0A368GL94"/>
<proteinExistence type="predicted"/>
<evidence type="ECO:0000313" key="2">
    <source>
        <dbReference type="Proteomes" id="UP000252519"/>
    </source>
</evidence>
<comment type="caution">
    <text evidence="1">The sequence shown here is derived from an EMBL/GenBank/DDBJ whole genome shotgun (WGS) entry which is preliminary data.</text>
</comment>
<sequence>MDLRPDSDGQNDIVAATMKSVQRVLSFCPPEILRGDASKYSSNGQLLAPVGVDPSRSGAVTRAQIIAELYTLIISLRRLTTDCERLMEYAVELGKKIVPMDGNDASLIEECSDPNRENESSLDKCEKAASMDIPLDGGDGTTGCSSEVHWIPLTGKEVEPASEGEDCVESTKHRVKVGY</sequence>
<dbReference type="OrthoDB" id="10453589at2759"/>
<evidence type="ECO:0000313" key="1">
    <source>
        <dbReference type="EMBL" id="RCN43755.1"/>
    </source>
</evidence>
<organism evidence="1 2">
    <name type="scientific">Ancylostoma caninum</name>
    <name type="common">Dog hookworm</name>
    <dbReference type="NCBI Taxonomy" id="29170"/>
    <lineage>
        <taxon>Eukaryota</taxon>
        <taxon>Metazoa</taxon>
        <taxon>Ecdysozoa</taxon>
        <taxon>Nematoda</taxon>
        <taxon>Chromadorea</taxon>
        <taxon>Rhabditida</taxon>
        <taxon>Rhabditina</taxon>
        <taxon>Rhabditomorpha</taxon>
        <taxon>Strongyloidea</taxon>
        <taxon>Ancylostomatidae</taxon>
        <taxon>Ancylostomatinae</taxon>
        <taxon>Ancylostoma</taxon>
    </lineage>
</organism>
<dbReference type="Proteomes" id="UP000252519">
    <property type="component" value="Unassembled WGS sequence"/>
</dbReference>
<accession>A0A368GL94</accession>
<protein>
    <submittedName>
        <fullName evidence="1">Uncharacterized protein</fullName>
    </submittedName>
</protein>
<name>A0A368GL94_ANCCA</name>
<dbReference type="EMBL" id="JOJR01000147">
    <property type="protein sequence ID" value="RCN43755.1"/>
    <property type="molecule type" value="Genomic_DNA"/>
</dbReference>